<evidence type="ECO:0000256" key="12">
    <source>
        <dbReference type="ARBA" id="ARBA00051857"/>
    </source>
</evidence>
<feature type="transmembrane region" description="Helical" evidence="14">
    <location>
        <begin position="300"/>
        <end position="320"/>
    </location>
</feature>
<dbReference type="AlphaFoldDB" id="A0A5E8BZC6"/>
<dbReference type="InterPro" id="IPR048254">
    <property type="entry name" value="CDP_ALCOHOL_P_TRANSF_CS"/>
</dbReference>
<dbReference type="OrthoDB" id="196717at2759"/>
<dbReference type="FunFam" id="1.20.120.1760:FF:000012">
    <property type="entry name" value="sn-1,2-diacylglycerol cholinephosphotransferase"/>
    <property type="match status" value="1"/>
</dbReference>
<evidence type="ECO:0000256" key="1">
    <source>
        <dbReference type="ARBA" id="ARBA00001946"/>
    </source>
</evidence>
<dbReference type="EC" id="2.7.8.2" evidence="11"/>
<feature type="transmembrane region" description="Helical" evidence="14">
    <location>
        <begin position="169"/>
        <end position="192"/>
    </location>
</feature>
<dbReference type="Gene3D" id="1.20.120.1760">
    <property type="match status" value="1"/>
</dbReference>
<evidence type="ECO:0000256" key="11">
    <source>
        <dbReference type="ARBA" id="ARBA00038987"/>
    </source>
</evidence>
<comment type="subcellular location">
    <subcellularLocation>
        <location evidence="2">Endomembrane system</location>
        <topology evidence="2">Multi-pass membrane protein</topology>
    </subcellularLocation>
</comment>
<dbReference type="Pfam" id="PF01066">
    <property type="entry name" value="CDP-OH_P_transf"/>
    <property type="match status" value="1"/>
</dbReference>
<feature type="transmembrane region" description="Helical" evidence="14">
    <location>
        <begin position="366"/>
        <end position="388"/>
    </location>
</feature>
<keyword evidence="8" id="KW-0594">Phospholipid biosynthesis</keyword>
<keyword evidence="16" id="KW-1185">Reference proteome</keyword>
<evidence type="ECO:0000256" key="7">
    <source>
        <dbReference type="ARBA" id="ARBA00023136"/>
    </source>
</evidence>
<dbReference type="GeneID" id="43583208"/>
<evidence type="ECO:0000256" key="10">
    <source>
        <dbReference type="ARBA" id="ARBA00037890"/>
    </source>
</evidence>
<keyword evidence="8" id="KW-0444">Lipid biosynthesis</keyword>
<comment type="catalytic activity">
    <reaction evidence="12">
        <text>CDP-N,N-dimethylethanolamine + a 1,2-diacyl-sn-glycerol = a 1,2-diacyl-sn-glycero-3-phospho-N,N-dimethylethanolamine + CMP + H(+)</text>
        <dbReference type="Rhea" id="RHEA:33775"/>
        <dbReference type="ChEBI" id="CHEBI:15378"/>
        <dbReference type="ChEBI" id="CHEBI:17815"/>
        <dbReference type="ChEBI" id="CHEBI:60377"/>
        <dbReference type="ChEBI" id="CHEBI:64572"/>
        <dbReference type="ChEBI" id="CHEBI:65117"/>
    </reaction>
    <physiologicalReaction direction="left-to-right" evidence="12">
        <dbReference type="Rhea" id="RHEA:33776"/>
    </physiologicalReaction>
</comment>
<dbReference type="Proteomes" id="UP000398389">
    <property type="component" value="Unassembled WGS sequence"/>
</dbReference>
<evidence type="ECO:0000256" key="5">
    <source>
        <dbReference type="ARBA" id="ARBA00022692"/>
    </source>
</evidence>
<feature type="transmembrane region" description="Helical" evidence="14">
    <location>
        <begin position="332"/>
        <end position="354"/>
    </location>
</feature>
<dbReference type="PANTHER" id="PTHR10414">
    <property type="entry name" value="ETHANOLAMINEPHOSPHOTRANSFERASE"/>
    <property type="match status" value="1"/>
</dbReference>
<gene>
    <name evidence="15" type="ORF">SAPINGB_P004393</name>
</gene>
<dbReference type="InterPro" id="IPR014472">
    <property type="entry name" value="CHOPT"/>
</dbReference>
<evidence type="ECO:0000256" key="9">
    <source>
        <dbReference type="ARBA" id="ARBA00023264"/>
    </source>
</evidence>
<dbReference type="RefSeq" id="XP_031854999.1">
    <property type="nucleotide sequence ID" value="XM_031999108.1"/>
</dbReference>
<evidence type="ECO:0000256" key="13">
    <source>
        <dbReference type="RuleBase" id="RU003750"/>
    </source>
</evidence>
<dbReference type="InterPro" id="IPR000462">
    <property type="entry name" value="CDP-OH_P_trans"/>
</dbReference>
<name>A0A5E8BZC6_9ASCO</name>
<dbReference type="PROSITE" id="PS00379">
    <property type="entry name" value="CDP_ALCOHOL_P_TRANSF"/>
    <property type="match status" value="1"/>
</dbReference>
<keyword evidence="9" id="KW-1208">Phospholipid metabolism</keyword>
<evidence type="ECO:0000313" key="15">
    <source>
        <dbReference type="EMBL" id="VVT55040.1"/>
    </source>
</evidence>
<dbReference type="GO" id="GO:0016020">
    <property type="term" value="C:membrane"/>
    <property type="evidence" value="ECO:0007669"/>
    <property type="project" value="InterPro"/>
</dbReference>
<reference evidence="15 16" key="1">
    <citation type="submission" date="2019-09" db="EMBL/GenBank/DDBJ databases">
        <authorList>
            <person name="Brejova B."/>
        </authorList>
    </citation>
    <scope>NUCLEOTIDE SEQUENCE [LARGE SCALE GENOMIC DNA]</scope>
</reference>
<keyword evidence="6 14" id="KW-1133">Transmembrane helix</keyword>
<evidence type="ECO:0000256" key="3">
    <source>
        <dbReference type="ARBA" id="ARBA00010441"/>
    </source>
</evidence>
<dbReference type="InterPro" id="IPR043130">
    <property type="entry name" value="CDP-OH_PTrfase_TM_dom"/>
</dbReference>
<keyword evidence="7 14" id="KW-0472">Membrane</keyword>
<protein>
    <recommendedName>
        <fullName evidence="11">diacylglycerol cholinephosphotransferase</fullName>
        <ecNumber evidence="11">2.7.8.2</ecNumber>
    </recommendedName>
</protein>
<evidence type="ECO:0000256" key="4">
    <source>
        <dbReference type="ARBA" id="ARBA00022679"/>
    </source>
</evidence>
<evidence type="ECO:0000313" key="16">
    <source>
        <dbReference type="Proteomes" id="UP000398389"/>
    </source>
</evidence>
<evidence type="ECO:0000256" key="14">
    <source>
        <dbReference type="SAM" id="Phobius"/>
    </source>
</evidence>
<feature type="transmembrane region" description="Helical" evidence="14">
    <location>
        <begin position="271"/>
        <end position="294"/>
    </location>
</feature>
<keyword evidence="8" id="KW-0443">Lipid metabolism</keyword>
<keyword evidence="5 14" id="KW-0812">Transmembrane</keyword>
<comment type="similarity">
    <text evidence="3 13">Belongs to the CDP-alcohol phosphatidyltransferase class-I family.</text>
</comment>
<evidence type="ECO:0000256" key="8">
    <source>
        <dbReference type="ARBA" id="ARBA00023209"/>
    </source>
</evidence>
<dbReference type="GO" id="GO:0012505">
    <property type="term" value="C:endomembrane system"/>
    <property type="evidence" value="ECO:0007669"/>
    <property type="project" value="UniProtKB-SubCell"/>
</dbReference>
<evidence type="ECO:0000256" key="2">
    <source>
        <dbReference type="ARBA" id="ARBA00004127"/>
    </source>
</evidence>
<comment type="pathway">
    <text evidence="10">Phospholipid metabolism; phosphatidylcholine biosynthesis; phosphatidylcholine from phosphocholine: step 2/2.</text>
</comment>
<dbReference type="GO" id="GO:0004142">
    <property type="term" value="F:diacylglycerol cholinephosphotransferase activity"/>
    <property type="evidence" value="ECO:0007669"/>
    <property type="project" value="UniProtKB-EC"/>
</dbReference>
<dbReference type="PANTHER" id="PTHR10414:SF37">
    <property type="entry name" value="BB IN A BOXCAR, ISOFORM C"/>
    <property type="match status" value="1"/>
</dbReference>
<accession>A0A5E8BZC6</accession>
<feature type="transmembrane region" description="Helical" evidence="14">
    <location>
        <begin position="237"/>
        <end position="259"/>
    </location>
</feature>
<evidence type="ECO:0000256" key="6">
    <source>
        <dbReference type="ARBA" id="ARBA00022989"/>
    </source>
</evidence>
<comment type="cofactor">
    <cofactor evidence="1">
        <name>Mg(2+)</name>
        <dbReference type="ChEBI" id="CHEBI:18420"/>
    </cofactor>
</comment>
<sequence>MGVFLRKSALPGLKNYKYSSVDHSLVSRYILKPFWTNFVKIFPLWLAPNLVTLIGFSFIVINFITMLWVNPGLDTVSSPWVYVSYGIGLFLYQTFDAVDGQQARRTGQSSPLGELFDHCVDAINTTLGTLIFASAVNMGYGWPLFISQFATLSNFYLSTWEEYHTGMLYLSAFSGPVEGILIIVGLDFFIAFQGGPELFHSNVIELFGQQATEFLDLTFGEDSPATTFISKLNVIDIYMGVAAVALLFNILSATGNVLVSCKKSGKPLGSALGGTVPYLAFYATLAAWAAMAPIVIQTYLLLPFSISTGAIVALSVGRIITAHVTSSPFPTVSAPMFVPAIAIVVNLLASNNILFDHWNLDITNAALVWLSLGASIATYGFFVAELIIEITTYLDIGCLYIKYPKVTPESKTK</sequence>
<dbReference type="EMBL" id="CABVLU010000003">
    <property type="protein sequence ID" value="VVT55040.1"/>
    <property type="molecule type" value="Genomic_DNA"/>
</dbReference>
<feature type="transmembrane region" description="Helical" evidence="14">
    <location>
        <begin position="50"/>
        <end position="69"/>
    </location>
</feature>
<organism evidence="15 16">
    <name type="scientific">Magnusiomyces paraingens</name>
    <dbReference type="NCBI Taxonomy" id="2606893"/>
    <lineage>
        <taxon>Eukaryota</taxon>
        <taxon>Fungi</taxon>
        <taxon>Dikarya</taxon>
        <taxon>Ascomycota</taxon>
        <taxon>Saccharomycotina</taxon>
        <taxon>Dipodascomycetes</taxon>
        <taxon>Dipodascales</taxon>
        <taxon>Dipodascaceae</taxon>
        <taxon>Magnusiomyces</taxon>
    </lineage>
</organism>
<keyword evidence="4 13" id="KW-0808">Transferase</keyword>
<proteinExistence type="inferred from homology"/>
<dbReference type="PIRSF" id="PIRSF015665">
    <property type="entry name" value="CHOPT"/>
    <property type="match status" value="1"/>
</dbReference>